<dbReference type="InterPro" id="IPR038441">
    <property type="entry name" value="THAP_Znf_sf"/>
</dbReference>
<evidence type="ECO:0000256" key="2">
    <source>
        <dbReference type="ARBA" id="ARBA00022771"/>
    </source>
</evidence>
<proteinExistence type="predicted"/>
<keyword evidence="6" id="KW-0812">Transmembrane</keyword>
<dbReference type="Pfam" id="PF05485">
    <property type="entry name" value="THAP"/>
    <property type="match status" value="1"/>
</dbReference>
<keyword evidence="6" id="KW-0472">Membrane</keyword>
<dbReference type="EMBL" id="KB201977">
    <property type="protein sequence ID" value="ESO92991.1"/>
    <property type="molecule type" value="Genomic_DNA"/>
</dbReference>
<evidence type="ECO:0000256" key="4">
    <source>
        <dbReference type="ARBA" id="ARBA00023125"/>
    </source>
</evidence>
<keyword evidence="6" id="KW-1133">Transmembrane helix</keyword>
<evidence type="ECO:0000313" key="9">
    <source>
        <dbReference type="Proteomes" id="UP000030746"/>
    </source>
</evidence>
<dbReference type="CTD" id="20238867"/>
<accession>V4AHW7</accession>
<keyword evidence="4 5" id="KW-0238">DNA-binding</keyword>
<dbReference type="InterPro" id="IPR006612">
    <property type="entry name" value="THAP_Znf"/>
</dbReference>
<reference evidence="8 9" key="1">
    <citation type="journal article" date="2013" name="Nature">
        <title>Insights into bilaterian evolution from three spiralian genomes.</title>
        <authorList>
            <person name="Simakov O."/>
            <person name="Marletaz F."/>
            <person name="Cho S.J."/>
            <person name="Edsinger-Gonzales E."/>
            <person name="Havlak P."/>
            <person name="Hellsten U."/>
            <person name="Kuo D.H."/>
            <person name="Larsson T."/>
            <person name="Lv J."/>
            <person name="Arendt D."/>
            <person name="Savage R."/>
            <person name="Osoegawa K."/>
            <person name="de Jong P."/>
            <person name="Grimwood J."/>
            <person name="Chapman J.A."/>
            <person name="Shapiro H."/>
            <person name="Aerts A."/>
            <person name="Otillar R.P."/>
            <person name="Terry A.Y."/>
            <person name="Boore J.L."/>
            <person name="Grigoriev I.V."/>
            <person name="Lindberg D.R."/>
            <person name="Seaver E.C."/>
            <person name="Weisblat D.A."/>
            <person name="Putnam N.H."/>
            <person name="Rokhsar D.S."/>
        </authorList>
    </citation>
    <scope>NUCLEOTIDE SEQUENCE [LARGE SCALE GENOMIC DNA]</scope>
</reference>
<evidence type="ECO:0000256" key="1">
    <source>
        <dbReference type="ARBA" id="ARBA00022723"/>
    </source>
</evidence>
<dbReference type="PROSITE" id="PS50950">
    <property type="entry name" value="ZF_THAP"/>
    <property type="match status" value="1"/>
</dbReference>
<dbReference type="KEGG" id="lgi:LOTGIDRAFT_162015"/>
<evidence type="ECO:0000256" key="6">
    <source>
        <dbReference type="SAM" id="Phobius"/>
    </source>
</evidence>
<dbReference type="PANTHER" id="PTHR23080:SF143">
    <property type="entry name" value="SI:DKEY-56D12.4"/>
    <property type="match status" value="1"/>
</dbReference>
<keyword evidence="2 5" id="KW-0863">Zinc-finger</keyword>
<dbReference type="SMART" id="SM00980">
    <property type="entry name" value="THAP"/>
    <property type="match status" value="1"/>
</dbReference>
<evidence type="ECO:0000259" key="7">
    <source>
        <dbReference type="PROSITE" id="PS50950"/>
    </source>
</evidence>
<gene>
    <name evidence="8" type="ORF">LOTGIDRAFT_162015</name>
</gene>
<dbReference type="OMA" id="SHCEKIT"/>
<dbReference type="SUPFAM" id="SSF57716">
    <property type="entry name" value="Glucocorticoid receptor-like (DNA-binding domain)"/>
    <property type="match status" value="1"/>
</dbReference>
<dbReference type="Gene3D" id="6.20.210.20">
    <property type="entry name" value="THAP domain"/>
    <property type="match status" value="1"/>
</dbReference>
<dbReference type="GO" id="GO:0008270">
    <property type="term" value="F:zinc ion binding"/>
    <property type="evidence" value="ECO:0007669"/>
    <property type="project" value="UniProtKB-KW"/>
</dbReference>
<sequence length="284" mass="33147">MVKTCCVYKCHNRFNVEAKSRGISFFRFPKNKRQRNAWIKAVNRKDWLPNNNTWICSEHFLDGWHGYEPTDGNYSPTIFAYKETGKNVSQVARESRHLVREKSLETLHAEKLVRQQYEIKQQVSLFHHSSYCMEVEENPGNDEMCDLDVMDSDVELPSLKKTVGTQCDTGVIIEENNRLKEELKAARMELEKEKWSVSKIADNDGLTKFYTGLPTFGIFLWLFTYLQDKCSRMSYWTVYVTCHVKFSPVIVIDPIVFLLKNAISVSFVKLLMSIESLNMVYFCI</sequence>
<dbReference type="PANTHER" id="PTHR23080">
    <property type="entry name" value="THAP DOMAIN PROTEIN"/>
    <property type="match status" value="1"/>
</dbReference>
<dbReference type="Proteomes" id="UP000030746">
    <property type="component" value="Unassembled WGS sequence"/>
</dbReference>
<protein>
    <recommendedName>
        <fullName evidence="7">THAP-type domain-containing protein</fullName>
    </recommendedName>
</protein>
<dbReference type="GO" id="GO:0003677">
    <property type="term" value="F:DNA binding"/>
    <property type="evidence" value="ECO:0007669"/>
    <property type="project" value="UniProtKB-UniRule"/>
</dbReference>
<feature type="transmembrane region" description="Helical" evidence="6">
    <location>
        <begin position="209"/>
        <end position="226"/>
    </location>
</feature>
<evidence type="ECO:0000256" key="5">
    <source>
        <dbReference type="PROSITE-ProRule" id="PRU00309"/>
    </source>
</evidence>
<evidence type="ECO:0000313" key="8">
    <source>
        <dbReference type="EMBL" id="ESO92991.1"/>
    </source>
</evidence>
<dbReference type="OrthoDB" id="6145000at2759"/>
<keyword evidence="1" id="KW-0479">Metal-binding</keyword>
<dbReference type="GeneID" id="20238867"/>
<keyword evidence="9" id="KW-1185">Reference proteome</keyword>
<dbReference type="AlphaFoldDB" id="V4AHW7"/>
<keyword evidence="3" id="KW-0862">Zinc</keyword>
<dbReference type="HOGENOM" id="CLU_981024_0_0_1"/>
<organism evidence="8 9">
    <name type="scientific">Lottia gigantea</name>
    <name type="common">Giant owl limpet</name>
    <dbReference type="NCBI Taxonomy" id="225164"/>
    <lineage>
        <taxon>Eukaryota</taxon>
        <taxon>Metazoa</taxon>
        <taxon>Spiralia</taxon>
        <taxon>Lophotrochozoa</taxon>
        <taxon>Mollusca</taxon>
        <taxon>Gastropoda</taxon>
        <taxon>Patellogastropoda</taxon>
        <taxon>Lottioidea</taxon>
        <taxon>Lottiidae</taxon>
        <taxon>Lottia</taxon>
    </lineage>
</organism>
<evidence type="ECO:0000256" key="3">
    <source>
        <dbReference type="ARBA" id="ARBA00022833"/>
    </source>
</evidence>
<dbReference type="RefSeq" id="XP_009056201.1">
    <property type="nucleotide sequence ID" value="XM_009057953.1"/>
</dbReference>
<name>V4AHW7_LOTGI</name>
<feature type="domain" description="THAP-type" evidence="7">
    <location>
        <begin position="1"/>
        <end position="79"/>
    </location>
</feature>